<dbReference type="InterPro" id="IPR010035">
    <property type="entry name" value="Thi_S"/>
</dbReference>
<dbReference type="NCBIfam" id="TIGR01683">
    <property type="entry name" value="thiS"/>
    <property type="match status" value="1"/>
</dbReference>
<name>A0A927II47_9BACT</name>
<dbReference type="Pfam" id="PF02597">
    <property type="entry name" value="ThiS"/>
    <property type="match status" value="1"/>
</dbReference>
<accession>A0A927II47</accession>
<evidence type="ECO:0000313" key="2">
    <source>
        <dbReference type="Proteomes" id="UP000622317"/>
    </source>
</evidence>
<dbReference type="InterPro" id="IPR012675">
    <property type="entry name" value="Beta-grasp_dom_sf"/>
</dbReference>
<keyword evidence="2" id="KW-1185">Reference proteome</keyword>
<dbReference type="EMBL" id="JACYFG010000036">
    <property type="protein sequence ID" value="MBD5780373.1"/>
    <property type="molecule type" value="Genomic_DNA"/>
</dbReference>
<dbReference type="SUPFAM" id="SSF54285">
    <property type="entry name" value="MoaD/ThiS"/>
    <property type="match status" value="1"/>
</dbReference>
<sequence>MTITANGKEFVLESSTSLPAFLESISLQVGLVIVERNKQALSPSEAADVTLEDGDTLEIVKIVAGG</sequence>
<proteinExistence type="predicted"/>
<dbReference type="InterPro" id="IPR003749">
    <property type="entry name" value="ThiS/MoaD-like"/>
</dbReference>
<comment type="caution">
    <text evidence="1">The sequence shown here is derived from an EMBL/GenBank/DDBJ whole genome shotgun (WGS) entry which is preliminary data.</text>
</comment>
<dbReference type="PANTHER" id="PTHR34472">
    <property type="entry name" value="SULFUR CARRIER PROTEIN THIS"/>
    <property type="match status" value="1"/>
</dbReference>
<dbReference type="PANTHER" id="PTHR34472:SF1">
    <property type="entry name" value="SULFUR CARRIER PROTEIN THIS"/>
    <property type="match status" value="1"/>
</dbReference>
<dbReference type="Gene3D" id="3.10.20.30">
    <property type="match status" value="1"/>
</dbReference>
<dbReference type="Proteomes" id="UP000622317">
    <property type="component" value="Unassembled WGS sequence"/>
</dbReference>
<dbReference type="AlphaFoldDB" id="A0A927II47"/>
<dbReference type="CDD" id="cd00565">
    <property type="entry name" value="Ubl_ThiS"/>
    <property type="match status" value="1"/>
</dbReference>
<protein>
    <submittedName>
        <fullName evidence="1">Sulfur carrier protein ThiS</fullName>
    </submittedName>
</protein>
<reference evidence="1" key="1">
    <citation type="submission" date="2020-09" db="EMBL/GenBank/DDBJ databases">
        <title>Pelagicoccus enzymogenes sp. nov. with an EPS production, isolated from marine sediment.</title>
        <authorList>
            <person name="Feng X."/>
        </authorList>
    </citation>
    <scope>NUCLEOTIDE SEQUENCE</scope>
    <source>
        <strain evidence="1">NFK12</strain>
    </source>
</reference>
<evidence type="ECO:0000313" key="1">
    <source>
        <dbReference type="EMBL" id="MBD5780373.1"/>
    </source>
</evidence>
<dbReference type="InterPro" id="IPR016155">
    <property type="entry name" value="Mopterin_synth/thiamin_S_b"/>
</dbReference>
<gene>
    <name evidence="1" type="primary">thiS</name>
    <name evidence="1" type="ORF">IEN85_12805</name>
</gene>
<organism evidence="1 2">
    <name type="scientific">Pelagicoccus enzymogenes</name>
    <dbReference type="NCBI Taxonomy" id="2773457"/>
    <lineage>
        <taxon>Bacteria</taxon>
        <taxon>Pseudomonadati</taxon>
        <taxon>Verrucomicrobiota</taxon>
        <taxon>Opitutia</taxon>
        <taxon>Puniceicoccales</taxon>
        <taxon>Pelagicoccaceae</taxon>
        <taxon>Pelagicoccus</taxon>
    </lineage>
</organism>